<evidence type="ECO:0000256" key="12">
    <source>
        <dbReference type="ARBA" id="ARBA00042420"/>
    </source>
</evidence>
<dbReference type="WBParaSite" id="DME_0000566901-mRNA-1">
    <property type="protein sequence ID" value="DME_0000566901-mRNA-1"/>
    <property type="gene ID" value="DME_0000566901"/>
</dbReference>
<evidence type="ECO:0000256" key="3">
    <source>
        <dbReference type="ARBA" id="ARBA00009085"/>
    </source>
</evidence>
<evidence type="ECO:0000313" key="18">
    <source>
        <dbReference type="WBParaSite" id="DME_0000566901-mRNA-1"/>
    </source>
</evidence>
<evidence type="ECO:0000256" key="13">
    <source>
        <dbReference type="ARBA" id="ARBA00043009"/>
    </source>
</evidence>
<dbReference type="Pfam" id="PF00443">
    <property type="entry name" value="UCH"/>
    <property type="match status" value="1"/>
</dbReference>
<evidence type="ECO:0000256" key="5">
    <source>
        <dbReference type="ARBA" id="ARBA00022670"/>
    </source>
</evidence>
<dbReference type="InterPro" id="IPR038765">
    <property type="entry name" value="Papain-like_cys_pep_sf"/>
</dbReference>
<dbReference type="Gene3D" id="3.90.70.10">
    <property type="entry name" value="Cysteine proteinases"/>
    <property type="match status" value="1"/>
</dbReference>
<accession>A0A0N4UE80</accession>
<reference evidence="15 17" key="2">
    <citation type="submission" date="2018-11" db="EMBL/GenBank/DDBJ databases">
        <authorList>
            <consortium name="Pathogen Informatics"/>
        </authorList>
    </citation>
    <scope>NUCLEOTIDE SEQUENCE [LARGE SCALE GENOMIC DNA]</scope>
</reference>
<evidence type="ECO:0000256" key="9">
    <source>
        <dbReference type="ARBA" id="ARBA00039432"/>
    </source>
</evidence>
<name>A0A0N4UE80_DRAME</name>
<comment type="catalytic activity">
    <reaction evidence="1">
        <text>Thiol-dependent hydrolysis of ester, thioester, amide, peptide and isopeptide bonds formed by the C-terminal Gly of ubiquitin (a 76-residue protein attached to proteins as an intracellular targeting signal).</text>
        <dbReference type="EC" id="3.4.19.12"/>
    </reaction>
</comment>
<dbReference type="InterPro" id="IPR050164">
    <property type="entry name" value="Peptidase_C19"/>
</dbReference>
<dbReference type="PANTHER" id="PTHR24006">
    <property type="entry name" value="UBIQUITIN CARBOXYL-TERMINAL HYDROLASE"/>
    <property type="match status" value="1"/>
</dbReference>
<evidence type="ECO:0000256" key="11">
    <source>
        <dbReference type="ARBA" id="ARBA00042154"/>
    </source>
</evidence>
<evidence type="ECO:0000313" key="17">
    <source>
        <dbReference type="Proteomes" id="UP000274756"/>
    </source>
</evidence>
<evidence type="ECO:0000256" key="1">
    <source>
        <dbReference type="ARBA" id="ARBA00000707"/>
    </source>
</evidence>
<evidence type="ECO:0000256" key="10">
    <source>
        <dbReference type="ARBA" id="ARBA00041300"/>
    </source>
</evidence>
<keyword evidence="7" id="KW-0378">Hydrolase</keyword>
<dbReference type="InterPro" id="IPR028889">
    <property type="entry name" value="USP"/>
</dbReference>
<dbReference type="OrthoDB" id="420187at2759"/>
<keyword evidence="5" id="KW-0645">Protease</keyword>
<evidence type="ECO:0000259" key="14">
    <source>
        <dbReference type="PROSITE" id="PS50235"/>
    </source>
</evidence>
<proteinExistence type="inferred from homology"/>
<keyword evidence="17" id="KW-1185">Reference proteome</keyword>
<dbReference type="EC" id="3.4.19.12" evidence="4"/>
<dbReference type="GO" id="GO:0016579">
    <property type="term" value="P:protein deubiquitination"/>
    <property type="evidence" value="ECO:0007669"/>
    <property type="project" value="InterPro"/>
</dbReference>
<dbReference type="SUPFAM" id="SSF54001">
    <property type="entry name" value="Cysteine proteinases"/>
    <property type="match status" value="1"/>
</dbReference>
<dbReference type="GO" id="GO:0006508">
    <property type="term" value="P:proteolysis"/>
    <property type="evidence" value="ECO:0007669"/>
    <property type="project" value="UniProtKB-KW"/>
</dbReference>
<dbReference type="InterPro" id="IPR001394">
    <property type="entry name" value="Peptidase_C19_UCH"/>
</dbReference>
<dbReference type="InterPro" id="IPR018200">
    <property type="entry name" value="USP_CS"/>
</dbReference>
<dbReference type="PANTHER" id="PTHR24006:SF758">
    <property type="entry name" value="UBIQUITIN CARBOXYL-TERMINAL HYDROLASE 36"/>
    <property type="match status" value="1"/>
</dbReference>
<dbReference type="GO" id="GO:0005730">
    <property type="term" value="C:nucleolus"/>
    <property type="evidence" value="ECO:0007669"/>
    <property type="project" value="UniProtKB-SubCell"/>
</dbReference>
<evidence type="ECO:0000313" key="16">
    <source>
        <dbReference type="Proteomes" id="UP000038040"/>
    </source>
</evidence>
<dbReference type="Proteomes" id="UP000038040">
    <property type="component" value="Unplaced"/>
</dbReference>
<keyword evidence="8" id="KW-0788">Thiol protease</keyword>
<dbReference type="GO" id="GO:0005829">
    <property type="term" value="C:cytosol"/>
    <property type="evidence" value="ECO:0007669"/>
    <property type="project" value="TreeGrafter"/>
</dbReference>
<organism evidence="16 18">
    <name type="scientific">Dracunculus medinensis</name>
    <name type="common">Guinea worm</name>
    <dbReference type="NCBI Taxonomy" id="318479"/>
    <lineage>
        <taxon>Eukaryota</taxon>
        <taxon>Metazoa</taxon>
        <taxon>Ecdysozoa</taxon>
        <taxon>Nematoda</taxon>
        <taxon>Chromadorea</taxon>
        <taxon>Rhabditida</taxon>
        <taxon>Spirurina</taxon>
        <taxon>Dracunculoidea</taxon>
        <taxon>Dracunculidae</taxon>
        <taxon>Dracunculus</taxon>
    </lineage>
</organism>
<evidence type="ECO:0000313" key="15">
    <source>
        <dbReference type="EMBL" id="VDN50741.1"/>
    </source>
</evidence>
<protein>
    <recommendedName>
        <fullName evidence="9">Ubiquitin carboxyl-terminal hydrolase 36</fullName>
        <ecNumber evidence="4">3.4.19.12</ecNumber>
    </recommendedName>
    <alternativeName>
        <fullName evidence="12">Deubiquitinating enzyme 36</fullName>
    </alternativeName>
    <alternativeName>
        <fullName evidence="11">Protein scrawny</fullName>
    </alternativeName>
    <alternativeName>
        <fullName evidence="10">Ubiquitin thioesterase 36</fullName>
    </alternativeName>
    <alternativeName>
        <fullName evidence="13">Ubiquitin-specific-processing protease 36</fullName>
    </alternativeName>
</protein>
<evidence type="ECO:0000256" key="4">
    <source>
        <dbReference type="ARBA" id="ARBA00012759"/>
    </source>
</evidence>
<evidence type="ECO:0000256" key="2">
    <source>
        <dbReference type="ARBA" id="ARBA00004604"/>
    </source>
</evidence>
<dbReference type="AlphaFoldDB" id="A0A0N4UE80"/>
<evidence type="ECO:0000256" key="6">
    <source>
        <dbReference type="ARBA" id="ARBA00022786"/>
    </source>
</evidence>
<feature type="domain" description="USP" evidence="14">
    <location>
        <begin position="351"/>
        <end position="656"/>
    </location>
</feature>
<comment type="subcellular location">
    <subcellularLocation>
        <location evidence="2">Nucleus</location>
        <location evidence="2">Nucleolus</location>
    </subcellularLocation>
</comment>
<dbReference type="GO" id="GO:0042981">
    <property type="term" value="P:regulation of apoptotic process"/>
    <property type="evidence" value="ECO:0007669"/>
    <property type="project" value="TreeGrafter"/>
</dbReference>
<dbReference type="GO" id="GO:0004843">
    <property type="term" value="F:cysteine-type deubiquitinase activity"/>
    <property type="evidence" value="ECO:0007669"/>
    <property type="project" value="UniProtKB-EC"/>
</dbReference>
<dbReference type="PROSITE" id="PS50235">
    <property type="entry name" value="USP_3"/>
    <property type="match status" value="1"/>
</dbReference>
<comment type="similarity">
    <text evidence="3">Belongs to the peptidase C19 family.</text>
</comment>
<dbReference type="EMBL" id="UYYG01000007">
    <property type="protein sequence ID" value="VDN50741.1"/>
    <property type="molecule type" value="Genomic_DNA"/>
</dbReference>
<evidence type="ECO:0000256" key="7">
    <source>
        <dbReference type="ARBA" id="ARBA00022801"/>
    </source>
</evidence>
<dbReference type="PROSITE" id="PS00973">
    <property type="entry name" value="USP_2"/>
    <property type="match status" value="1"/>
</dbReference>
<keyword evidence="6" id="KW-0833">Ubl conjugation pathway</keyword>
<dbReference type="STRING" id="318479.A0A0N4UE80"/>
<dbReference type="Proteomes" id="UP000274756">
    <property type="component" value="Unassembled WGS sequence"/>
</dbReference>
<gene>
    <name evidence="15" type="ORF">DME_LOCUS714</name>
</gene>
<evidence type="ECO:0000256" key="8">
    <source>
        <dbReference type="ARBA" id="ARBA00022807"/>
    </source>
</evidence>
<sequence>MECDTEIYASSSKSDIKEKTTGIESLLSSDNQIKFVASKQNFESEIIEKQPKNSQKMIHEKIEKDMAENKQKIEHRNRINSNASITPHFEKSDGLRLIRSAYSDLSPTPSSSGSPASSKKRLKVDEFSNVLLNESSGSVAKRSKSFPDNSINRGCHVSAESNYAISRYNMKFKRTTESEVKATNISVRVNSEQRSIMSSKNIASRIMTNVQPSTSTSSRFEPYNIKYIDYDRSGPGSIIIKKKFDNGIKTNGCHLDLSSRELSGNAPRNGSAFHNKMKNNGISNGLKKNCPLSNGSVVKGSARHGIYKNYVRNTFPCKRRFKIVDEKEFERQAKFPEIDLDLPRNGRYCGAGLRNRKNHCFLNVVLQIITHTPTLARYLTEQHLEDRSNGFSRELMCCFTCELGRHIMLSMENESTIVPSWIYPFVKRVFPGRADDDQEDAHEFLTLLLDALQRHHNFGKDFEMVINPSAIGGASVADQVFGGVLLNRFQCSSCAYVSENYERFRELNVAIGFGQTLTLEDLIGKHFGSEILTFHCAGCKKKVEARRETFIVNVPNVLIVQLKRFDCEGQKISQSVDFGLKLRLDRFMFDQGSIAEYSLNGLIQHFGLNITSGHYVAVVRGLDSISWHFFDDENHHSVGEPSFRKYDPYVLFYTQDFFKRR</sequence>
<reference evidence="18" key="1">
    <citation type="submission" date="2017-02" db="UniProtKB">
        <authorList>
            <consortium name="WormBaseParasite"/>
        </authorList>
    </citation>
    <scope>IDENTIFICATION</scope>
</reference>